<dbReference type="RefSeq" id="WP_075666483.1">
    <property type="nucleotide sequence ID" value="NZ_LBFC01000022.1"/>
</dbReference>
<evidence type="ECO:0000256" key="3">
    <source>
        <dbReference type="ARBA" id="ARBA00023163"/>
    </source>
</evidence>
<organism evidence="5 6">
    <name type="scientific">Thermosipho affectus</name>
    <dbReference type="NCBI Taxonomy" id="660294"/>
    <lineage>
        <taxon>Bacteria</taxon>
        <taxon>Thermotogati</taxon>
        <taxon>Thermotogota</taxon>
        <taxon>Thermotogae</taxon>
        <taxon>Thermotogales</taxon>
        <taxon>Fervidobacteriaceae</taxon>
        <taxon>Thermosipho</taxon>
    </lineage>
</organism>
<evidence type="ECO:0000313" key="5">
    <source>
        <dbReference type="EMBL" id="ONN26818.1"/>
    </source>
</evidence>
<dbReference type="PROSITE" id="PS50995">
    <property type="entry name" value="HTH_MARR_2"/>
    <property type="match status" value="1"/>
</dbReference>
<dbReference type="Proteomes" id="UP000242616">
    <property type="component" value="Unassembled WGS sequence"/>
</dbReference>
<keyword evidence="6" id="KW-1185">Reference proteome</keyword>
<keyword evidence="2" id="KW-0238">DNA-binding</keyword>
<sequence length="140" mass="16115">MSKNVENLLREICFRIKIKGREVLKDFPITPAQFDLMQKLYFTGEKTMTDLSKMLGIAKSTTTGLVSRLEAEGFAERKRKNDDKRVIAVDLTEKGKAVIDKVILKRIEFVEKVIEDFDDKSKKQLIVLLVKLNESMKDYG</sequence>
<keyword evidence="1" id="KW-0805">Transcription regulation</keyword>
<reference evidence="5 6" key="1">
    <citation type="submission" date="2015-06" db="EMBL/GenBank/DDBJ databases">
        <title>Genome sequencing of Thermotogales isolates from hydrothermal vents.</title>
        <authorList>
            <person name="Haverkamp T.H."/>
            <person name="Kublanov I.V."/>
            <person name="Nesbo C.L."/>
        </authorList>
    </citation>
    <scope>NUCLEOTIDE SEQUENCE [LARGE SCALE GENOMIC DNA]</scope>
    <source>
        <strain evidence="6">ik275mar</strain>
    </source>
</reference>
<dbReference type="PANTHER" id="PTHR42756">
    <property type="entry name" value="TRANSCRIPTIONAL REGULATOR, MARR"/>
    <property type="match status" value="1"/>
</dbReference>
<proteinExistence type="predicted"/>
<dbReference type="PRINTS" id="PR00598">
    <property type="entry name" value="HTHMARR"/>
</dbReference>
<dbReference type="Pfam" id="PF01047">
    <property type="entry name" value="MarR"/>
    <property type="match status" value="1"/>
</dbReference>
<dbReference type="Gene3D" id="1.10.10.10">
    <property type="entry name" value="Winged helix-like DNA-binding domain superfamily/Winged helix DNA-binding domain"/>
    <property type="match status" value="1"/>
</dbReference>
<comment type="caution">
    <text evidence="5">The sequence shown here is derived from an EMBL/GenBank/DDBJ whole genome shotgun (WGS) entry which is preliminary data.</text>
</comment>
<dbReference type="EMBL" id="LBFC01000022">
    <property type="protein sequence ID" value="ONN26818.1"/>
    <property type="molecule type" value="Genomic_DNA"/>
</dbReference>
<evidence type="ECO:0000256" key="1">
    <source>
        <dbReference type="ARBA" id="ARBA00023015"/>
    </source>
</evidence>
<keyword evidence="3" id="KW-0804">Transcription</keyword>
<gene>
    <name evidence="5" type="ORF">XJ44_08110</name>
</gene>
<dbReference type="SMART" id="SM00347">
    <property type="entry name" value="HTH_MARR"/>
    <property type="match status" value="1"/>
</dbReference>
<evidence type="ECO:0000256" key="2">
    <source>
        <dbReference type="ARBA" id="ARBA00023125"/>
    </source>
</evidence>
<dbReference type="InterPro" id="IPR036390">
    <property type="entry name" value="WH_DNA-bd_sf"/>
</dbReference>
<dbReference type="InterPro" id="IPR036388">
    <property type="entry name" value="WH-like_DNA-bd_sf"/>
</dbReference>
<dbReference type="InterPro" id="IPR000835">
    <property type="entry name" value="HTH_MarR-typ"/>
</dbReference>
<evidence type="ECO:0000259" key="4">
    <source>
        <dbReference type="PROSITE" id="PS50995"/>
    </source>
</evidence>
<accession>A0ABX3IJH6</accession>
<protein>
    <submittedName>
        <fullName evidence="5">MarR family transcriptional regulator</fullName>
    </submittedName>
</protein>
<dbReference type="PANTHER" id="PTHR42756:SF1">
    <property type="entry name" value="TRANSCRIPTIONAL REPRESSOR OF EMRAB OPERON"/>
    <property type="match status" value="1"/>
</dbReference>
<dbReference type="SUPFAM" id="SSF46785">
    <property type="entry name" value="Winged helix' DNA-binding domain"/>
    <property type="match status" value="1"/>
</dbReference>
<feature type="domain" description="HTH marR-type" evidence="4">
    <location>
        <begin position="1"/>
        <end position="134"/>
    </location>
</feature>
<evidence type="ECO:0000313" key="6">
    <source>
        <dbReference type="Proteomes" id="UP000242616"/>
    </source>
</evidence>
<name>A0ABX3IJH6_9BACT</name>